<dbReference type="InterPro" id="IPR050951">
    <property type="entry name" value="Retrovirus_Pol_polyprotein"/>
</dbReference>
<dbReference type="SUPFAM" id="SSF56672">
    <property type="entry name" value="DNA/RNA polymerases"/>
    <property type="match status" value="1"/>
</dbReference>
<evidence type="ECO:0000313" key="11">
    <source>
        <dbReference type="Proteomes" id="UP000290288"/>
    </source>
</evidence>
<dbReference type="GO" id="GO:0016787">
    <property type="term" value="F:hydrolase activity"/>
    <property type="evidence" value="ECO:0007669"/>
    <property type="project" value="UniProtKB-KW"/>
</dbReference>
<dbReference type="Proteomes" id="UP000290288">
    <property type="component" value="Unassembled WGS sequence"/>
</dbReference>
<evidence type="ECO:0000259" key="9">
    <source>
        <dbReference type="PROSITE" id="PS50878"/>
    </source>
</evidence>
<evidence type="ECO:0000313" key="10">
    <source>
        <dbReference type="EMBL" id="RXW14168.1"/>
    </source>
</evidence>
<feature type="domain" description="Reverse transcriptase" evidence="9">
    <location>
        <begin position="815"/>
        <end position="996"/>
    </location>
</feature>
<dbReference type="STRING" id="2316362.A0A4V1Q281"/>
<dbReference type="Pfam" id="PF00078">
    <property type="entry name" value="RVT_1"/>
    <property type="match status" value="1"/>
</dbReference>
<evidence type="ECO:0000256" key="1">
    <source>
        <dbReference type="ARBA" id="ARBA00012493"/>
    </source>
</evidence>
<dbReference type="InterPro" id="IPR041373">
    <property type="entry name" value="RT_RNaseH"/>
</dbReference>
<proteinExistence type="predicted"/>
<keyword evidence="7" id="KW-0695">RNA-directed DNA polymerase</keyword>
<comment type="caution">
    <text evidence="10">The sequence shown here is derived from an EMBL/GenBank/DDBJ whole genome shotgun (WGS) entry which is preliminary data.</text>
</comment>
<evidence type="ECO:0000256" key="4">
    <source>
        <dbReference type="ARBA" id="ARBA00022722"/>
    </source>
</evidence>
<feature type="region of interest" description="Disordered" evidence="8">
    <location>
        <begin position="84"/>
        <end position="114"/>
    </location>
</feature>
<evidence type="ECO:0000256" key="6">
    <source>
        <dbReference type="ARBA" id="ARBA00022801"/>
    </source>
</evidence>
<dbReference type="OrthoDB" id="2369050at2759"/>
<keyword evidence="6" id="KW-0378">Hydrolase</keyword>
<feature type="region of interest" description="Disordered" evidence="8">
    <location>
        <begin position="32"/>
        <end position="51"/>
    </location>
</feature>
<keyword evidence="2" id="KW-0808">Transferase</keyword>
<dbReference type="AlphaFoldDB" id="A0A4V1Q281"/>
<dbReference type="Gene3D" id="2.40.70.10">
    <property type="entry name" value="Acid Proteases"/>
    <property type="match status" value="1"/>
</dbReference>
<evidence type="ECO:0000256" key="3">
    <source>
        <dbReference type="ARBA" id="ARBA00022695"/>
    </source>
</evidence>
<dbReference type="Gene3D" id="3.30.70.270">
    <property type="match status" value="2"/>
</dbReference>
<dbReference type="InterPro" id="IPR043128">
    <property type="entry name" value="Rev_trsase/Diguanyl_cyclase"/>
</dbReference>
<name>A0A4V1Q281_9AGAR</name>
<keyword evidence="4" id="KW-0540">Nuclease</keyword>
<dbReference type="InterPro" id="IPR021109">
    <property type="entry name" value="Peptidase_aspartic_dom_sf"/>
</dbReference>
<dbReference type="PANTHER" id="PTHR37984:SF5">
    <property type="entry name" value="PROTEIN NYNRIN-LIKE"/>
    <property type="match status" value="1"/>
</dbReference>
<sequence>MDPIVIQQEPLLTLKTLPEISSGFSSLLTPLSTSTRASAPEPNSTSSGGDITAGLGITSVSGTDIASNAHPVVVVAPSGPSTQDLAIPLIRNNPSSTSPVDSDSDSDSDEPSNTIVITSRTQMSSDKVYCQLTVTEGHTKPPSLGIGRLGRDVGVEFCDACEAYFLTKEVPDDKKVVKILTCFKDFKHKQWIKLNRVDLVKKTWEEFIEEFLGRWMEKHWDMNLSDKLRTFSQGTAHFYEWAQDYRAQAAHLAGTPYEMYEKDEKHVRAQISALMVPRLRLHTKADPKFTNITDFHDWLDAVNDEFELYTEDLKAAAEYLRAQDVHPSKKQKTSHAAPTPASASGSTSKAPTQALTDGDTNRKRCPKLTEAERTLLEDNKGCFNCREFFVTHRRNVCTNWPEAAGYKPLTQADVDAARSKLAASVPTKAIAAASIAEVNEGDRSVEVHTVAATMGRMVKFNGALDGYQSEDSYVSPLSCPTLPWSAVAFGHDDDFPLPVSALLDCGSQLILISEPCCACLGLKLQKLKRPFRLELALPSSPDCVSSASLFSHFVRLSLSSSDNGWTSRTFDAVVAPSLVEGKDFILGTPFLTSNNVVIDFGNMTAIPSSSGFDLLRPGAPVVTPPAKPARMTAHEQRQVTRNLSLAMRELRVELRKVPRPEDMPTLAPACGYAFDHVVFAPPDAPVPAYALHTVDLDDDIVLINRFDVNLAELPTERVVSDESSPWLGPRTSATIAALTERIKSGVSSITCQDIDRFVREEYGDIFGVLPPVHELPTDDLCRIPLIDATKSIESRSYSSPRKYREAWSTIINDHLSAGRIRPSDSHHASPSFLIPKADPAALPRWVIDYWQLNRNVRLDKTPLPGVDDILADAAKGKYWAKFDTTNSFFQTRMHPDDIPLMATSTPLGLFEWTVMPMGFKNSPQIHQRRMRRALAQYIGKFCHVYLDDIIVWSSSLREHRRNLQLILNAIRAHKLFLNAKKSVFCSTEIKFLGHVIGRDGIKPDGSKVDRIHRWPVPSSAKDVRRFLGLVRYLDPFLPQLARHAEVLTRLTTKDCDKVFPVWTPAHQRAFDSIKGLVTSADCLTTIDHASPGENNIYVTCDASEIGTGAVLSFGPSWEAARPVAFYSKSLKDAEAHYPTHDKEMLAIVRALRKWRADLIGTPFYIYTDHRTLEYFDTQRDLSSQQLRWNEFLSDYKGKIVYIRGKDNTVADALSRVSYVDDSATADAQAPPLLESGSAPSRVCMLVDRTVELYVKQALDPALVH</sequence>
<keyword evidence="3" id="KW-0548">Nucleotidyltransferase</keyword>
<organism evidence="10 11">
    <name type="scientific">Candolleomyces aberdarensis</name>
    <dbReference type="NCBI Taxonomy" id="2316362"/>
    <lineage>
        <taxon>Eukaryota</taxon>
        <taxon>Fungi</taxon>
        <taxon>Dikarya</taxon>
        <taxon>Basidiomycota</taxon>
        <taxon>Agaricomycotina</taxon>
        <taxon>Agaricomycetes</taxon>
        <taxon>Agaricomycetidae</taxon>
        <taxon>Agaricales</taxon>
        <taxon>Agaricineae</taxon>
        <taxon>Psathyrellaceae</taxon>
        <taxon>Candolleomyces</taxon>
    </lineage>
</organism>
<evidence type="ECO:0000256" key="7">
    <source>
        <dbReference type="ARBA" id="ARBA00022918"/>
    </source>
</evidence>
<protein>
    <recommendedName>
        <fullName evidence="1">RNA-directed DNA polymerase</fullName>
        <ecNumber evidence="1">2.7.7.49</ecNumber>
    </recommendedName>
</protein>
<evidence type="ECO:0000256" key="2">
    <source>
        <dbReference type="ARBA" id="ARBA00022679"/>
    </source>
</evidence>
<dbReference type="GO" id="GO:0004519">
    <property type="term" value="F:endonuclease activity"/>
    <property type="evidence" value="ECO:0007669"/>
    <property type="project" value="UniProtKB-KW"/>
</dbReference>
<gene>
    <name evidence="10" type="ORF">EST38_g11692</name>
</gene>
<dbReference type="GO" id="GO:0003964">
    <property type="term" value="F:RNA-directed DNA polymerase activity"/>
    <property type="evidence" value="ECO:0007669"/>
    <property type="project" value="UniProtKB-KW"/>
</dbReference>
<dbReference type="EMBL" id="SDEE01000753">
    <property type="protein sequence ID" value="RXW14168.1"/>
    <property type="molecule type" value="Genomic_DNA"/>
</dbReference>
<dbReference type="InterPro" id="IPR043502">
    <property type="entry name" value="DNA/RNA_pol_sf"/>
</dbReference>
<dbReference type="InterPro" id="IPR000477">
    <property type="entry name" value="RT_dom"/>
</dbReference>
<evidence type="ECO:0000256" key="8">
    <source>
        <dbReference type="SAM" id="MobiDB-lite"/>
    </source>
</evidence>
<dbReference type="CDD" id="cd00303">
    <property type="entry name" value="retropepsin_like"/>
    <property type="match status" value="1"/>
</dbReference>
<evidence type="ECO:0000256" key="5">
    <source>
        <dbReference type="ARBA" id="ARBA00022759"/>
    </source>
</evidence>
<dbReference type="PROSITE" id="PS50878">
    <property type="entry name" value="RT_POL"/>
    <property type="match status" value="1"/>
</dbReference>
<feature type="region of interest" description="Disordered" evidence="8">
    <location>
        <begin position="324"/>
        <end position="363"/>
    </location>
</feature>
<feature type="compositionally biased region" description="Low complexity" evidence="8">
    <location>
        <begin position="334"/>
        <end position="352"/>
    </location>
</feature>
<dbReference type="CDD" id="cd01647">
    <property type="entry name" value="RT_LTR"/>
    <property type="match status" value="1"/>
</dbReference>
<dbReference type="PANTHER" id="PTHR37984">
    <property type="entry name" value="PROTEIN CBG26694"/>
    <property type="match status" value="1"/>
</dbReference>
<reference evidence="10 11" key="1">
    <citation type="submission" date="2019-01" db="EMBL/GenBank/DDBJ databases">
        <title>Draft genome sequence of Psathyrella aberdarensis IHI B618.</title>
        <authorList>
            <person name="Buettner E."/>
            <person name="Kellner H."/>
        </authorList>
    </citation>
    <scope>NUCLEOTIDE SEQUENCE [LARGE SCALE GENOMIC DNA]</scope>
    <source>
        <strain evidence="10 11">IHI B618</strain>
    </source>
</reference>
<dbReference type="Gene3D" id="3.10.10.10">
    <property type="entry name" value="HIV Type 1 Reverse Transcriptase, subunit A, domain 1"/>
    <property type="match status" value="1"/>
</dbReference>
<accession>A0A4V1Q281</accession>
<keyword evidence="5" id="KW-0255">Endonuclease</keyword>
<keyword evidence="11" id="KW-1185">Reference proteome</keyword>
<dbReference type="CDD" id="cd09274">
    <property type="entry name" value="RNase_HI_RT_Ty3"/>
    <property type="match status" value="1"/>
</dbReference>
<dbReference type="EC" id="2.7.7.49" evidence="1"/>
<dbReference type="Pfam" id="PF17917">
    <property type="entry name" value="RT_RNaseH"/>
    <property type="match status" value="1"/>
</dbReference>